<reference evidence="2 3" key="1">
    <citation type="journal article" date="2019" name="Environ. Microbiol.">
        <title>Genomics insights into ecotype formation of ammonia-oxidizing archaea in the deep ocean.</title>
        <authorList>
            <person name="Wang Y."/>
            <person name="Huang J.M."/>
            <person name="Cui G.J."/>
            <person name="Nunoura T."/>
            <person name="Takaki Y."/>
            <person name="Li W.L."/>
            <person name="Li J."/>
            <person name="Gao Z.M."/>
            <person name="Takai K."/>
            <person name="Zhang A.Q."/>
            <person name="Stepanauskas R."/>
        </authorList>
    </citation>
    <scope>NUCLEOTIDE SEQUENCE [LARGE SCALE GENOMIC DNA]</scope>
    <source>
        <strain evidence="2 3">G13</strain>
    </source>
</reference>
<keyword evidence="1" id="KW-1133">Transmembrane helix</keyword>
<evidence type="ECO:0000313" key="3">
    <source>
        <dbReference type="Proteomes" id="UP000534207"/>
    </source>
</evidence>
<dbReference type="EMBL" id="JACASW010000003">
    <property type="protein sequence ID" value="NWK06104.1"/>
    <property type="molecule type" value="Genomic_DNA"/>
</dbReference>
<name>A0A7K4NST5_9ARCH</name>
<accession>A0A7K4NST5</accession>
<evidence type="ECO:0000256" key="1">
    <source>
        <dbReference type="SAM" id="Phobius"/>
    </source>
</evidence>
<gene>
    <name evidence="2" type="ORF">HX827_02030</name>
</gene>
<comment type="caution">
    <text evidence="2">The sequence shown here is derived from an EMBL/GenBank/DDBJ whole genome shotgun (WGS) entry which is preliminary data.</text>
</comment>
<dbReference type="Gene3D" id="2.60.40.1930">
    <property type="match status" value="1"/>
</dbReference>
<keyword evidence="1" id="KW-0812">Transmembrane</keyword>
<proteinExistence type="predicted"/>
<sequence length="235" mass="25278">MKSILLLALSAIILSQSYGVAYAVHVSGHLGGGVDLHDGPVLTIETDSSSYVEGEVITVSGSVSDFRESDPYTNFDVTIRLIAPNNNIVSISQVSLDDGFYSTSILAQGPLWKIDGDYTVSVSQGSDRNASTIFTFIHSESEEGVTEEVTEEVTESIEISEEELAEKCGPGTHLEDGVCMLDESSESETVSANTGSVPTEGFNSWIYSITFTLLIAFVIAIFLFLISRVRGKKTV</sequence>
<evidence type="ECO:0000313" key="2">
    <source>
        <dbReference type="EMBL" id="NWK06104.1"/>
    </source>
</evidence>
<feature type="transmembrane region" description="Helical" evidence="1">
    <location>
        <begin position="205"/>
        <end position="226"/>
    </location>
</feature>
<dbReference type="Proteomes" id="UP000534207">
    <property type="component" value="Unassembled WGS sequence"/>
</dbReference>
<evidence type="ECO:0008006" key="4">
    <source>
        <dbReference type="Google" id="ProtNLM"/>
    </source>
</evidence>
<keyword evidence="1" id="KW-0472">Membrane</keyword>
<dbReference type="AlphaFoldDB" id="A0A7K4NST5"/>
<protein>
    <recommendedName>
        <fullName evidence="4">PEFG-CTERM sorting domain-containing protein</fullName>
    </recommendedName>
</protein>
<organism evidence="2 3">
    <name type="scientific">Marine Group I thaumarchaeote</name>
    <dbReference type="NCBI Taxonomy" id="2511932"/>
    <lineage>
        <taxon>Archaea</taxon>
        <taxon>Nitrososphaerota</taxon>
        <taxon>Marine Group I</taxon>
    </lineage>
</organism>